<comment type="similarity">
    <text evidence="1">Belongs to the PhzF family.</text>
</comment>
<evidence type="ECO:0000313" key="4">
    <source>
        <dbReference type="EMBL" id="TCN86321.1"/>
    </source>
</evidence>
<gene>
    <name evidence="4" type="ORF">EDC91_10771</name>
</gene>
<dbReference type="OrthoDB" id="9788221at2"/>
<dbReference type="PANTHER" id="PTHR13774">
    <property type="entry name" value="PHENAZINE BIOSYNTHESIS PROTEIN"/>
    <property type="match status" value="1"/>
</dbReference>
<dbReference type="InterPro" id="IPR003719">
    <property type="entry name" value="Phenazine_PhzF-like"/>
</dbReference>
<proteinExistence type="inferred from homology"/>
<comment type="caution">
    <text evidence="4">The sequence shown here is derived from an EMBL/GenBank/DDBJ whole genome shotgun (WGS) entry which is preliminary data.</text>
</comment>
<protein>
    <submittedName>
        <fullName evidence="4">PhzF family phenazine biosynthesis protein</fullName>
    </submittedName>
</protein>
<evidence type="ECO:0000256" key="2">
    <source>
        <dbReference type="ARBA" id="ARBA00023235"/>
    </source>
</evidence>
<dbReference type="Pfam" id="PF02567">
    <property type="entry name" value="PhzC-PhzF"/>
    <property type="match status" value="1"/>
</dbReference>
<evidence type="ECO:0000313" key="5">
    <source>
        <dbReference type="Proteomes" id="UP000294832"/>
    </source>
</evidence>
<reference evidence="4 5" key="1">
    <citation type="submission" date="2019-03" db="EMBL/GenBank/DDBJ databases">
        <title>Freshwater and sediment microbial communities from various areas in North America, analyzing microbe dynamics in response to fracking.</title>
        <authorList>
            <person name="Lamendella R."/>
        </authorList>
    </citation>
    <scope>NUCLEOTIDE SEQUENCE [LARGE SCALE GENOMIC DNA]</scope>
    <source>
        <strain evidence="4 5">74A</strain>
    </source>
</reference>
<organism evidence="4 5">
    <name type="scientific">Shewanella fodinae</name>
    <dbReference type="NCBI Taxonomy" id="552357"/>
    <lineage>
        <taxon>Bacteria</taxon>
        <taxon>Pseudomonadati</taxon>
        <taxon>Pseudomonadota</taxon>
        <taxon>Gammaproteobacteria</taxon>
        <taxon>Alteromonadales</taxon>
        <taxon>Shewanellaceae</taxon>
        <taxon>Shewanella</taxon>
    </lineage>
</organism>
<name>A0A4R2FIL8_9GAMM</name>
<dbReference type="SUPFAM" id="SSF54506">
    <property type="entry name" value="Diaminopimelate epimerase-like"/>
    <property type="match status" value="1"/>
</dbReference>
<keyword evidence="5" id="KW-1185">Reference proteome</keyword>
<dbReference type="GO" id="GO:0016853">
    <property type="term" value="F:isomerase activity"/>
    <property type="evidence" value="ECO:0007669"/>
    <property type="project" value="UniProtKB-KW"/>
</dbReference>
<evidence type="ECO:0000256" key="1">
    <source>
        <dbReference type="ARBA" id="ARBA00008270"/>
    </source>
</evidence>
<dbReference type="NCBIfam" id="TIGR00654">
    <property type="entry name" value="PhzF_family"/>
    <property type="match status" value="1"/>
</dbReference>
<sequence length="266" mass="28476">MELAIYQVDAFTGKVFKGNPAGVCITDEPLDVSLMQAIAAEMAVSETAFLSLSDWRLRWFTPDTEVALCGHGTLATAHVLRQQGLLDDGSSVVFHTLSGPLIVSCEGSLLTMDFPQACLDYQAQVSDALLQALSLCRDDVVATVAFGTKLLLEVAKEAILLDLAPDFSALRGLPSRGVVVTALAATRPEDVVSRYFAPWVGVDEDPVTGSSHCALAVYWGKKMGRQTLTGYQASARGGTVQMQLQADGRVWLRGEAVTVLRGTLQV</sequence>
<keyword evidence="2" id="KW-0413">Isomerase</keyword>
<dbReference type="AlphaFoldDB" id="A0A4R2FIL8"/>
<feature type="active site" evidence="3">
    <location>
        <position position="46"/>
    </location>
</feature>
<dbReference type="RefSeq" id="WP_133038482.1">
    <property type="nucleotide sequence ID" value="NZ_SLWF01000007.1"/>
</dbReference>
<dbReference type="Gene3D" id="3.10.310.10">
    <property type="entry name" value="Diaminopimelate Epimerase, Chain A, domain 1"/>
    <property type="match status" value="2"/>
</dbReference>
<evidence type="ECO:0000256" key="3">
    <source>
        <dbReference type="PIRSR" id="PIRSR016184-1"/>
    </source>
</evidence>
<dbReference type="PIRSF" id="PIRSF016184">
    <property type="entry name" value="PhzC_PhzF"/>
    <property type="match status" value="1"/>
</dbReference>
<dbReference type="EMBL" id="SLWF01000007">
    <property type="protein sequence ID" value="TCN86321.1"/>
    <property type="molecule type" value="Genomic_DNA"/>
</dbReference>
<dbReference type="PANTHER" id="PTHR13774:SF17">
    <property type="entry name" value="PHENAZINE BIOSYNTHESIS-LIKE DOMAIN-CONTAINING PROTEIN"/>
    <property type="match status" value="1"/>
</dbReference>
<dbReference type="GO" id="GO:0005737">
    <property type="term" value="C:cytoplasm"/>
    <property type="evidence" value="ECO:0007669"/>
    <property type="project" value="TreeGrafter"/>
</dbReference>
<dbReference type="Proteomes" id="UP000294832">
    <property type="component" value="Unassembled WGS sequence"/>
</dbReference>
<accession>A0A4R2FIL8</accession>